<sequence>SVKISVDFVSHLVSLLVAGATIVGIAFFALGLAVFYLFYKRRQLFQFLRTIMKDEELPNKSVPIDAQHYKHVSLSQTFHVGKSQESSKKQTETATAAEGNTTDDFCSVTKTVVSNSSDSEVNFNMPRRSLTENSRTSSFTSSSSRSMCDCLSDDSTSHVSISNEIFTGNLNPFLSSINTKERVLVVFQSNHSSCDDQEHENSAKTFPQLGKARIPKSSLENNAVISSPFNETLTVVKSSEDMTHLPMSESAQRSMGNICKSHSLDSGSLTDCLVLGNESNHNDLDE</sequence>
<proteinExistence type="predicted"/>
<keyword evidence="3" id="KW-1185">Reference proteome</keyword>
<keyword evidence="1" id="KW-1133">Transmembrane helix</keyword>
<name>A0A8T1SSD2_CHESE</name>
<evidence type="ECO:0000313" key="3">
    <source>
        <dbReference type="Proteomes" id="UP000765507"/>
    </source>
</evidence>
<dbReference type="InterPro" id="IPR031695">
    <property type="entry name" value="DUF4718"/>
</dbReference>
<evidence type="ECO:0000256" key="1">
    <source>
        <dbReference type="SAM" id="Phobius"/>
    </source>
</evidence>
<protein>
    <submittedName>
        <fullName evidence="2">Uncharacterized protein</fullName>
    </submittedName>
</protein>
<organism evidence="2 3">
    <name type="scientific">Chelydra serpentina</name>
    <name type="common">Snapping turtle</name>
    <name type="synonym">Testudo serpentina</name>
    <dbReference type="NCBI Taxonomy" id="8475"/>
    <lineage>
        <taxon>Eukaryota</taxon>
        <taxon>Metazoa</taxon>
        <taxon>Chordata</taxon>
        <taxon>Craniata</taxon>
        <taxon>Vertebrata</taxon>
        <taxon>Euteleostomi</taxon>
        <taxon>Archelosauria</taxon>
        <taxon>Testudinata</taxon>
        <taxon>Testudines</taxon>
        <taxon>Cryptodira</taxon>
        <taxon>Durocryptodira</taxon>
        <taxon>Americhelydia</taxon>
        <taxon>Chelydroidea</taxon>
        <taxon>Chelydridae</taxon>
        <taxon>Chelydra</taxon>
    </lineage>
</organism>
<dbReference type="OrthoDB" id="9423720at2759"/>
<keyword evidence="1" id="KW-0472">Membrane</keyword>
<comment type="caution">
    <text evidence="2">The sequence shown here is derived from an EMBL/GenBank/DDBJ whole genome shotgun (WGS) entry which is preliminary data.</text>
</comment>
<feature type="non-terminal residue" evidence="2">
    <location>
        <position position="1"/>
    </location>
</feature>
<dbReference type="AlphaFoldDB" id="A0A8T1SSD2"/>
<dbReference type="EMBL" id="JAHGAV010000104">
    <property type="protein sequence ID" value="KAG6932096.1"/>
    <property type="molecule type" value="Genomic_DNA"/>
</dbReference>
<reference evidence="2 3" key="1">
    <citation type="journal article" date="2020" name="G3 (Bethesda)">
        <title>Draft Genome of the Common Snapping Turtle, Chelydra serpentina, a Model for Phenotypic Plasticity in Reptiles.</title>
        <authorList>
            <person name="Das D."/>
            <person name="Singh S.K."/>
            <person name="Bierstedt J."/>
            <person name="Erickson A."/>
            <person name="Galli G.L.J."/>
            <person name="Crossley D.A. 2nd"/>
            <person name="Rhen T."/>
        </authorList>
    </citation>
    <scope>NUCLEOTIDE SEQUENCE [LARGE SCALE GENOMIC DNA]</scope>
    <source>
        <strain evidence="2">KW</strain>
    </source>
</reference>
<keyword evidence="1" id="KW-0812">Transmembrane</keyword>
<accession>A0A8T1SSD2</accession>
<dbReference type="Proteomes" id="UP000765507">
    <property type="component" value="Unassembled WGS sequence"/>
</dbReference>
<gene>
    <name evidence="2" type="ORF">G0U57_000358</name>
</gene>
<feature type="transmembrane region" description="Helical" evidence="1">
    <location>
        <begin position="12"/>
        <end position="39"/>
    </location>
</feature>
<dbReference type="PANTHER" id="PTHR37858">
    <property type="entry name" value="HYPOTHETICAL PROTEIN LOC689589"/>
    <property type="match status" value="1"/>
</dbReference>
<evidence type="ECO:0000313" key="2">
    <source>
        <dbReference type="EMBL" id="KAG6932096.1"/>
    </source>
</evidence>
<dbReference type="PANTHER" id="PTHR37858:SF1">
    <property type="entry name" value="CHROMOSOME 1 OPEN READING FRAME 185"/>
    <property type="match status" value="1"/>
</dbReference>
<dbReference type="Pfam" id="PF15842">
    <property type="entry name" value="DUF4718"/>
    <property type="match status" value="1"/>
</dbReference>